<keyword evidence="3" id="KW-1185">Reference proteome</keyword>
<feature type="region of interest" description="Disordered" evidence="1">
    <location>
        <begin position="116"/>
        <end position="155"/>
    </location>
</feature>
<dbReference type="Proteomes" id="UP000825729">
    <property type="component" value="Unassembled WGS sequence"/>
</dbReference>
<dbReference type="AlphaFoldDB" id="A0AAV7EV99"/>
<proteinExistence type="predicted"/>
<dbReference type="EMBL" id="JAINDJ010000004">
    <property type="protein sequence ID" value="KAG9451576.1"/>
    <property type="molecule type" value="Genomic_DNA"/>
</dbReference>
<accession>A0AAV7EV99</accession>
<gene>
    <name evidence="2" type="ORF">H6P81_011541</name>
</gene>
<organism evidence="2 3">
    <name type="scientific">Aristolochia fimbriata</name>
    <name type="common">White veined hardy Dutchman's pipe vine</name>
    <dbReference type="NCBI Taxonomy" id="158543"/>
    <lineage>
        <taxon>Eukaryota</taxon>
        <taxon>Viridiplantae</taxon>
        <taxon>Streptophyta</taxon>
        <taxon>Embryophyta</taxon>
        <taxon>Tracheophyta</taxon>
        <taxon>Spermatophyta</taxon>
        <taxon>Magnoliopsida</taxon>
        <taxon>Magnoliidae</taxon>
        <taxon>Piperales</taxon>
        <taxon>Aristolochiaceae</taxon>
        <taxon>Aristolochia</taxon>
    </lineage>
</organism>
<feature type="region of interest" description="Disordered" evidence="1">
    <location>
        <begin position="299"/>
        <end position="326"/>
    </location>
</feature>
<protein>
    <submittedName>
        <fullName evidence="2">Uncharacterized protein</fullName>
    </submittedName>
</protein>
<evidence type="ECO:0000313" key="2">
    <source>
        <dbReference type="EMBL" id="KAG9451576.1"/>
    </source>
</evidence>
<evidence type="ECO:0000256" key="1">
    <source>
        <dbReference type="SAM" id="MobiDB-lite"/>
    </source>
</evidence>
<comment type="caution">
    <text evidence="2">The sequence shown here is derived from an EMBL/GenBank/DDBJ whole genome shotgun (WGS) entry which is preliminary data.</text>
</comment>
<sequence>MKTGAHTIEEGVTACLKKATWKAVLLSYDLTSHRSPCSSTGFRGYVHCTAGQQPHPPDDRPPVLALCPNQSNPAPQNQKIRPRVLPPAVSLSCPPFSKIFSHEDWTGHLSVLCTRTQPQSRTGSPLHHPDTLPSLPAASPNSVSRHYSKDSNDSNPRRLLFNGGYVSLKDEWDRLTFPWPRCLPFVIMKGCHIIRNPITGKSTAEAVATITTTRRSPTPKLLSRSNRDFANQQFSLPLSVSRPLPFLPSWPPPRGNSRRKYRHMRAPSSLRVAPRHCDLSLTFFPRRWKSQRPLFSVFELRRGPSPPGPTVERNETRSPAANKKCG</sequence>
<reference evidence="2 3" key="1">
    <citation type="submission" date="2021-07" db="EMBL/GenBank/DDBJ databases">
        <title>The Aristolochia fimbriata genome: insights into angiosperm evolution, floral development and chemical biosynthesis.</title>
        <authorList>
            <person name="Jiao Y."/>
        </authorList>
    </citation>
    <scope>NUCLEOTIDE SEQUENCE [LARGE SCALE GENOMIC DNA]</scope>
    <source>
        <strain evidence="2">IBCAS-2021</strain>
        <tissue evidence="2">Leaf</tissue>
    </source>
</reference>
<evidence type="ECO:0000313" key="3">
    <source>
        <dbReference type="Proteomes" id="UP000825729"/>
    </source>
</evidence>
<name>A0AAV7EV99_ARIFI</name>